<accession>A0A4S1XDJ0</accession>
<reference evidence="2 3" key="1">
    <citation type="submission" date="2019-04" db="EMBL/GenBank/DDBJ databases">
        <title>Sphingomonas psychrotolerans sp. nov., isolated from soil in the Tianshan Mountains, Xinjiang, China.</title>
        <authorList>
            <person name="Luo Y."/>
            <person name="Sheng H."/>
        </authorList>
    </citation>
    <scope>NUCLEOTIDE SEQUENCE [LARGE SCALE GENOMIC DNA]</scope>
    <source>
        <strain evidence="2 3">ZFGT-11</strain>
    </source>
</reference>
<dbReference type="EMBL" id="SRXT01000004">
    <property type="protein sequence ID" value="TGX53530.1"/>
    <property type="molecule type" value="Genomic_DNA"/>
</dbReference>
<gene>
    <name evidence="2" type="ORF">E5A73_11895</name>
</gene>
<feature type="compositionally biased region" description="Basic and acidic residues" evidence="1">
    <location>
        <begin position="158"/>
        <end position="172"/>
    </location>
</feature>
<feature type="region of interest" description="Disordered" evidence="1">
    <location>
        <begin position="491"/>
        <end position="510"/>
    </location>
</feature>
<keyword evidence="3" id="KW-1185">Reference proteome</keyword>
<evidence type="ECO:0000313" key="3">
    <source>
        <dbReference type="Proteomes" id="UP000306147"/>
    </source>
</evidence>
<comment type="caution">
    <text evidence="2">The sequence shown here is derived from an EMBL/GenBank/DDBJ whole genome shotgun (WGS) entry which is preliminary data.</text>
</comment>
<feature type="region of interest" description="Disordered" evidence="1">
    <location>
        <begin position="228"/>
        <end position="327"/>
    </location>
</feature>
<organism evidence="2 3">
    <name type="scientific">Sphingomonas gei</name>
    <dbReference type="NCBI Taxonomy" id="1395960"/>
    <lineage>
        <taxon>Bacteria</taxon>
        <taxon>Pseudomonadati</taxon>
        <taxon>Pseudomonadota</taxon>
        <taxon>Alphaproteobacteria</taxon>
        <taxon>Sphingomonadales</taxon>
        <taxon>Sphingomonadaceae</taxon>
        <taxon>Sphingomonas</taxon>
    </lineage>
</organism>
<dbReference type="AlphaFoldDB" id="A0A4S1XDJ0"/>
<feature type="compositionally biased region" description="Pro residues" evidence="1">
    <location>
        <begin position="282"/>
        <end position="294"/>
    </location>
</feature>
<feature type="compositionally biased region" description="Basic and acidic residues" evidence="1">
    <location>
        <begin position="114"/>
        <end position="124"/>
    </location>
</feature>
<dbReference type="RefSeq" id="WP_135964036.1">
    <property type="nucleotide sequence ID" value="NZ_SRXT01000004.1"/>
</dbReference>
<name>A0A4S1XDJ0_9SPHN</name>
<feature type="compositionally biased region" description="Basic and acidic residues" evidence="1">
    <location>
        <begin position="56"/>
        <end position="102"/>
    </location>
</feature>
<dbReference type="Proteomes" id="UP000306147">
    <property type="component" value="Unassembled WGS sequence"/>
</dbReference>
<feature type="compositionally biased region" description="Basic and acidic residues" evidence="1">
    <location>
        <begin position="37"/>
        <end position="48"/>
    </location>
</feature>
<feature type="compositionally biased region" description="Low complexity" evidence="1">
    <location>
        <begin position="104"/>
        <end position="113"/>
    </location>
</feature>
<feature type="region of interest" description="Disordered" evidence="1">
    <location>
        <begin position="1"/>
        <end position="172"/>
    </location>
</feature>
<sequence length="510" mass="53919">MDQASAEADAAREAEVAQRVEEETKAAADAAAAEVEETIREEAKKAEDAAQEASEQAERDAEETARVEAEVTQREEARKAEEETARREEERRQSAEESERQRRAVAAEQAAAAEDARTEQKQDQQEAAEPASEPPPAPPQADRQSGEAAEPALAPNRDAAEQVAARDDRTLYVHPDKQRLEAIDAGGAIGIPIGLEPASAGTGISGMDAVGMATGIVMGVAAGYGRSPGGTGTSASASAGSGGAQQRPRAAAVGTTTLTEGGDGEPDPPAPATDGAGRRPGGGPPAPPGEPPFDPFDLSTKPRDELTEARERMRGWEPPAAPTTGAEAMDAIVRRKGQVIDVRDDMMQHMVVKYDRERDDKTITVEPGRSGWTGETVGLYAAFNELGLNMRPFQNTSNNGADGLLIDRDNGIVYVVEAKYSKNGVNAAAGPGAKSPKERCLGWAEKGESWDPDMHRELQHAIDNGFAVIGIHVPVGKKPGGYDLRLNSWGGDDAFDPLMPRAGKISPRDD</sequence>
<proteinExistence type="predicted"/>
<feature type="compositionally biased region" description="Basic and acidic residues" evidence="1">
    <location>
        <begin position="300"/>
        <end position="315"/>
    </location>
</feature>
<feature type="compositionally biased region" description="Basic and acidic residues" evidence="1">
    <location>
        <begin position="9"/>
        <end position="26"/>
    </location>
</feature>
<protein>
    <submittedName>
        <fullName evidence="2">Uncharacterized protein</fullName>
    </submittedName>
</protein>
<evidence type="ECO:0000313" key="2">
    <source>
        <dbReference type="EMBL" id="TGX53530.1"/>
    </source>
</evidence>
<evidence type="ECO:0000256" key="1">
    <source>
        <dbReference type="SAM" id="MobiDB-lite"/>
    </source>
</evidence>